<dbReference type="GO" id="GO:0003916">
    <property type="term" value="F:DNA topoisomerase activity"/>
    <property type="evidence" value="ECO:0007669"/>
    <property type="project" value="InterPro"/>
</dbReference>
<dbReference type="Pfam" id="PF04471">
    <property type="entry name" value="Mrr_cat"/>
    <property type="match status" value="1"/>
</dbReference>
<dbReference type="SUPFAM" id="SSF57783">
    <property type="entry name" value="Zinc beta-ribbon"/>
    <property type="match status" value="1"/>
</dbReference>
<evidence type="ECO:0000259" key="3">
    <source>
        <dbReference type="Pfam" id="PF01396"/>
    </source>
</evidence>
<dbReference type="GO" id="GO:0005694">
    <property type="term" value="C:chromosome"/>
    <property type="evidence" value="ECO:0007669"/>
    <property type="project" value="InterPro"/>
</dbReference>
<reference evidence="5 6" key="1">
    <citation type="submission" date="2017-12" db="EMBL/GenBank/DDBJ databases">
        <title>Genome sequence of the active heterotrophic nitrifier-denitrifier, Cupriavidus pauculus UM1.</title>
        <authorList>
            <person name="Putonti C."/>
            <person name="Castignetti D."/>
        </authorList>
    </citation>
    <scope>NUCLEOTIDE SEQUENCE [LARGE SCALE GENOMIC DNA]</scope>
    <source>
        <strain evidence="5 6">UM1</strain>
    </source>
</reference>
<dbReference type="AlphaFoldDB" id="A0A2N5CDC8"/>
<comment type="caution">
    <text evidence="5">The sequence shown here is derived from an EMBL/GenBank/DDBJ whole genome shotgun (WGS) entry which is preliminary data.</text>
</comment>
<dbReference type="GO" id="GO:0003677">
    <property type="term" value="F:DNA binding"/>
    <property type="evidence" value="ECO:0007669"/>
    <property type="project" value="InterPro"/>
</dbReference>
<feature type="region of interest" description="Disordered" evidence="1">
    <location>
        <begin position="65"/>
        <end position="93"/>
    </location>
</feature>
<organism evidence="5 6">
    <name type="scientific">Cupriavidus pauculus</name>
    <dbReference type="NCBI Taxonomy" id="82633"/>
    <lineage>
        <taxon>Bacteria</taxon>
        <taxon>Pseudomonadati</taxon>
        <taxon>Pseudomonadota</taxon>
        <taxon>Betaproteobacteria</taxon>
        <taxon>Burkholderiales</taxon>
        <taxon>Burkholderiaceae</taxon>
        <taxon>Cupriavidus</taxon>
    </lineage>
</organism>
<accession>A0A2N5CDC8</accession>
<dbReference type="Proteomes" id="UP000234341">
    <property type="component" value="Unassembled WGS sequence"/>
</dbReference>
<keyword evidence="2" id="KW-1133">Transmembrane helix</keyword>
<dbReference type="InterPro" id="IPR013498">
    <property type="entry name" value="Topo_IA_Znf"/>
</dbReference>
<evidence type="ECO:0000313" key="6">
    <source>
        <dbReference type="Proteomes" id="UP000234341"/>
    </source>
</evidence>
<keyword evidence="5" id="KW-0413">Isomerase</keyword>
<dbReference type="Gene3D" id="3.40.1350.10">
    <property type="match status" value="1"/>
</dbReference>
<evidence type="ECO:0000259" key="4">
    <source>
        <dbReference type="Pfam" id="PF04471"/>
    </source>
</evidence>
<dbReference type="SUPFAM" id="SSF52980">
    <property type="entry name" value="Restriction endonuclease-like"/>
    <property type="match status" value="1"/>
</dbReference>
<feature type="domain" description="DNA topoisomerase type IA zn finger" evidence="3">
    <location>
        <begin position="270"/>
        <end position="301"/>
    </location>
</feature>
<gene>
    <name evidence="5" type="ORF">CYJ10_13840</name>
</gene>
<evidence type="ECO:0000256" key="2">
    <source>
        <dbReference type="SAM" id="Phobius"/>
    </source>
</evidence>
<dbReference type="PANTHER" id="PTHR30015">
    <property type="entry name" value="MRR RESTRICTION SYSTEM PROTEIN"/>
    <property type="match status" value="1"/>
</dbReference>
<evidence type="ECO:0000313" key="5">
    <source>
        <dbReference type="EMBL" id="PLQ00198.1"/>
    </source>
</evidence>
<protein>
    <submittedName>
        <fullName evidence="5">DNA topoisomerase</fullName>
    </submittedName>
</protein>
<keyword evidence="2" id="KW-0472">Membrane</keyword>
<dbReference type="OrthoDB" id="5782056at2"/>
<feature type="domain" description="Restriction endonuclease type IV Mrr" evidence="4">
    <location>
        <begin position="133"/>
        <end position="244"/>
    </location>
</feature>
<proteinExistence type="predicted"/>
<keyword evidence="2" id="KW-0812">Transmembrane</keyword>
<dbReference type="InterPro" id="IPR011856">
    <property type="entry name" value="tRNA_endonuc-like_dom_sf"/>
</dbReference>
<dbReference type="EMBL" id="PJRP01000005">
    <property type="protein sequence ID" value="PLQ00198.1"/>
    <property type="molecule type" value="Genomic_DNA"/>
</dbReference>
<dbReference type="GO" id="GO:0009307">
    <property type="term" value="P:DNA restriction-modification system"/>
    <property type="evidence" value="ECO:0007669"/>
    <property type="project" value="InterPro"/>
</dbReference>
<feature type="transmembrane region" description="Helical" evidence="2">
    <location>
        <begin position="40"/>
        <end position="58"/>
    </location>
</feature>
<evidence type="ECO:0000256" key="1">
    <source>
        <dbReference type="SAM" id="MobiDB-lite"/>
    </source>
</evidence>
<sequence length="305" mass="32731">MTVLLGAAGFFTLYVVMPGVIGLLVFSRALPQAASSLVEILRLLSSVVAAITAILALLSHRHARERRQQEERQRMAPRRRPVASPPGPPPYADTIRTVPPANGGAAAAAVVSLPAATPRPAPAPVREWSLDALRQLEWKRFELLCVAYYEAMGFKVKTVPNGPDGGVDATLYKRGQRAPLAVVQCKAWNRPVKVEQVRALGGAMLERQVGRGVFWSLSGYVGQPVQASAERAGIQLLDGEAIVARIRALPAETQAMLMASAFEGDFRTPSCAACGVKLVARHGKAGPFWGCANFPRCRVILPRAA</sequence>
<dbReference type="PANTHER" id="PTHR30015:SF7">
    <property type="entry name" value="TYPE IV METHYL-DIRECTED RESTRICTION ENZYME ECOKMRR"/>
    <property type="match status" value="1"/>
</dbReference>
<dbReference type="InterPro" id="IPR011335">
    <property type="entry name" value="Restrct_endonuc-II-like"/>
</dbReference>
<dbReference type="GO" id="GO:0006265">
    <property type="term" value="P:DNA topological change"/>
    <property type="evidence" value="ECO:0007669"/>
    <property type="project" value="InterPro"/>
</dbReference>
<dbReference type="Gene3D" id="3.30.65.10">
    <property type="entry name" value="Bacterial Topoisomerase I, domain 1"/>
    <property type="match status" value="1"/>
</dbReference>
<name>A0A2N5CDC8_9BURK</name>
<dbReference type="InterPro" id="IPR052906">
    <property type="entry name" value="Type_IV_Methyl-Rstrct_Enzyme"/>
</dbReference>
<dbReference type="Pfam" id="PF01396">
    <property type="entry name" value="Zn_ribbon_Top1"/>
    <property type="match status" value="1"/>
</dbReference>
<dbReference type="GO" id="GO:0015666">
    <property type="term" value="F:restriction endodeoxyribonuclease activity"/>
    <property type="evidence" value="ECO:0007669"/>
    <property type="project" value="TreeGrafter"/>
</dbReference>
<feature type="transmembrane region" description="Helical" evidence="2">
    <location>
        <begin position="7"/>
        <end position="28"/>
    </location>
</feature>
<dbReference type="InterPro" id="IPR007560">
    <property type="entry name" value="Restrct_endonuc_IV_Mrr"/>
</dbReference>